<dbReference type="Pfam" id="PF13231">
    <property type="entry name" value="PMT_2"/>
    <property type="match status" value="1"/>
</dbReference>
<dbReference type="PROSITE" id="PS50005">
    <property type="entry name" value="TPR"/>
    <property type="match status" value="1"/>
</dbReference>
<dbReference type="PANTHER" id="PTHR33908">
    <property type="entry name" value="MANNOSYLTRANSFERASE YKCB-RELATED"/>
    <property type="match status" value="1"/>
</dbReference>
<feature type="transmembrane region" description="Helical" evidence="9">
    <location>
        <begin position="389"/>
        <end position="408"/>
    </location>
</feature>
<dbReference type="InterPro" id="IPR011990">
    <property type="entry name" value="TPR-like_helical_dom_sf"/>
</dbReference>
<dbReference type="GO" id="GO:0009103">
    <property type="term" value="P:lipopolysaccharide biosynthetic process"/>
    <property type="evidence" value="ECO:0007669"/>
    <property type="project" value="UniProtKB-ARBA"/>
</dbReference>
<dbReference type="Gene3D" id="1.25.40.10">
    <property type="entry name" value="Tetratricopeptide repeat domain"/>
    <property type="match status" value="1"/>
</dbReference>
<dbReference type="SUPFAM" id="SSF48452">
    <property type="entry name" value="TPR-like"/>
    <property type="match status" value="1"/>
</dbReference>
<evidence type="ECO:0000256" key="7">
    <source>
        <dbReference type="ARBA" id="ARBA00023136"/>
    </source>
</evidence>
<dbReference type="GO" id="GO:0016763">
    <property type="term" value="F:pentosyltransferase activity"/>
    <property type="evidence" value="ECO:0007669"/>
    <property type="project" value="TreeGrafter"/>
</dbReference>
<feature type="transmembrane region" description="Helical" evidence="9">
    <location>
        <begin position="311"/>
        <end position="330"/>
    </location>
</feature>
<evidence type="ECO:0000256" key="1">
    <source>
        <dbReference type="ARBA" id="ARBA00004651"/>
    </source>
</evidence>
<dbReference type="EMBL" id="JADEXQ010000055">
    <property type="protein sequence ID" value="MBE9031189.1"/>
    <property type="molecule type" value="Genomic_DNA"/>
</dbReference>
<reference evidence="11" key="1">
    <citation type="submission" date="2020-10" db="EMBL/GenBank/DDBJ databases">
        <authorList>
            <person name="Castelo-Branco R."/>
            <person name="Eusebio N."/>
            <person name="Adriana R."/>
            <person name="Vieira A."/>
            <person name="Brugerolle De Fraissinette N."/>
            <person name="Rezende De Castro R."/>
            <person name="Schneider M.P."/>
            <person name="Vasconcelos V."/>
            <person name="Leao P.N."/>
        </authorList>
    </citation>
    <scope>NUCLEOTIDE SEQUENCE</scope>
    <source>
        <strain evidence="11">LEGE 11480</strain>
    </source>
</reference>
<keyword evidence="8" id="KW-0802">TPR repeat</keyword>
<keyword evidence="3" id="KW-0328">Glycosyltransferase</keyword>
<evidence type="ECO:0000313" key="11">
    <source>
        <dbReference type="EMBL" id="MBE9031189.1"/>
    </source>
</evidence>
<evidence type="ECO:0000256" key="6">
    <source>
        <dbReference type="ARBA" id="ARBA00022989"/>
    </source>
</evidence>
<keyword evidence="2" id="KW-1003">Cell membrane</keyword>
<keyword evidence="6 9" id="KW-1133">Transmembrane helix</keyword>
<dbReference type="AlphaFoldDB" id="A0A928Z3Z1"/>
<feature type="transmembrane region" description="Helical" evidence="9">
    <location>
        <begin position="119"/>
        <end position="138"/>
    </location>
</feature>
<feature type="transmembrane region" description="Helical" evidence="9">
    <location>
        <begin position="232"/>
        <end position="250"/>
    </location>
</feature>
<accession>A0A928Z3Z1</accession>
<dbReference type="Proteomes" id="UP000625316">
    <property type="component" value="Unassembled WGS sequence"/>
</dbReference>
<dbReference type="GO" id="GO:0005886">
    <property type="term" value="C:plasma membrane"/>
    <property type="evidence" value="ECO:0007669"/>
    <property type="project" value="UniProtKB-SubCell"/>
</dbReference>
<feature type="repeat" description="TPR" evidence="8">
    <location>
        <begin position="775"/>
        <end position="808"/>
    </location>
</feature>
<feature type="transmembrane region" description="Helical" evidence="9">
    <location>
        <begin position="415"/>
        <end position="435"/>
    </location>
</feature>
<evidence type="ECO:0000256" key="4">
    <source>
        <dbReference type="ARBA" id="ARBA00022679"/>
    </source>
</evidence>
<evidence type="ECO:0000256" key="9">
    <source>
        <dbReference type="SAM" id="Phobius"/>
    </source>
</evidence>
<feature type="domain" description="Glycosyltransferase RgtA/B/C/D-like" evidence="10">
    <location>
        <begin position="60"/>
        <end position="140"/>
    </location>
</feature>
<keyword evidence="12" id="KW-1185">Reference proteome</keyword>
<proteinExistence type="predicted"/>
<comment type="subcellular location">
    <subcellularLocation>
        <location evidence="1">Cell membrane</location>
        <topology evidence="1">Multi-pass membrane protein</topology>
    </subcellularLocation>
</comment>
<protein>
    <submittedName>
        <fullName evidence="11">Glycosyltransferase family 39 protein</fullName>
    </submittedName>
</protein>
<dbReference type="SMART" id="SM00028">
    <property type="entry name" value="TPR"/>
    <property type="match status" value="2"/>
</dbReference>
<sequence length="881" mass="99020">MVWLIGLGLDRLWLRLDYGVPNAVQSQQLNLLLDMSQLGVLKGVSNPLMYRIGGWVQAAVGSRLDQLLWSQAIFSGLLLIAVYGLGARLFSRQVGLWAAGFSVLLPALLALRLQFSLDLPLVALVLLGLWRLVVWRQAGKSPWPRRPKPLTNAAAFGLESEALPWERELQLLRQTIASRTVAGVSGRSVKLSRGWQLRHYKLPQLPAAWRSWWDAIVLGIVLGLAWLTHPLAVIYLVVPFVWAGLVQLLGRHWWRSCQWVLAGLISWTIAWPWYRRNLPDLMLSALRSPTVGSAELWQGNWPWLIGSLGQLATQAFYPLLLVGVLGLLLYRQRVAMVVAGGRNSGMSSSVRLWRRQVNRLWTRSVTWLLSCILLPLVIGVGCLPLAPNALLPVLPLLIILLTQGLLLFPRSFFQIRWFLLLLMIVWSVSNLFPIVPLRTPHQLAQPAQDWHQAALLKTVAQESPGVQQTIGVLPQTDQVNADYLTYLARSFKLPVRATTVGLDAKQIWQDRRSLPWYVLATGKSAAKSPSQVQFAQAIRNDRALQLTQTWNLPNGDDLQLFQRRQAVVQVTPIVGAQWSEDLPIHLEKVIVPPQAQSGKPIPVAYTWAGQPQELQAGLVELTWRRVNDGQQPQAVKQWWHDHAIGLGKVQPLASQAELMQVTERLAMIAPAGTAGRYQLEAQYLDPLKNARYPLKMPDASIEIVRQVKSVKSALVPELDLITQMRSLSRLLVQSSNFARWQQQIGRLDRYDPTHTSLVQWQLLTRDRLDQQPDNPGLYYDLALAQFLDGNMRGAIEALERGVKMTPKNFQPQLYLAIAHAGSGDARSAKLALQQAQQLRPDFVVPSLLKTLLAALQGNPIAQWRLYRLRLDLMSPSPLRMN</sequence>
<feature type="transmembrane region" description="Helical" evidence="9">
    <location>
        <begin position="68"/>
        <end position="87"/>
    </location>
</feature>
<keyword evidence="4" id="KW-0808">Transferase</keyword>
<feature type="transmembrane region" description="Helical" evidence="9">
    <location>
        <begin position="207"/>
        <end position="226"/>
    </location>
</feature>
<evidence type="ECO:0000313" key="12">
    <source>
        <dbReference type="Proteomes" id="UP000625316"/>
    </source>
</evidence>
<dbReference type="InterPro" id="IPR038731">
    <property type="entry name" value="RgtA/B/C-like"/>
</dbReference>
<dbReference type="InterPro" id="IPR019734">
    <property type="entry name" value="TPR_rpt"/>
</dbReference>
<dbReference type="InterPro" id="IPR050297">
    <property type="entry name" value="LipidA_mod_glycosyltrf_83"/>
</dbReference>
<name>A0A928Z3Z1_9CYAN</name>
<comment type="caution">
    <text evidence="11">The sequence shown here is derived from an EMBL/GenBank/DDBJ whole genome shotgun (WGS) entry which is preliminary data.</text>
</comment>
<gene>
    <name evidence="11" type="ORF">IQ266_15755</name>
</gene>
<dbReference type="PANTHER" id="PTHR33908:SF11">
    <property type="entry name" value="MEMBRANE PROTEIN"/>
    <property type="match status" value="1"/>
</dbReference>
<dbReference type="RefSeq" id="WP_264326019.1">
    <property type="nucleotide sequence ID" value="NZ_JADEXQ010000055.1"/>
</dbReference>
<keyword evidence="5 9" id="KW-0812">Transmembrane</keyword>
<evidence type="ECO:0000256" key="8">
    <source>
        <dbReference type="PROSITE-ProRule" id="PRU00339"/>
    </source>
</evidence>
<evidence type="ECO:0000256" key="3">
    <source>
        <dbReference type="ARBA" id="ARBA00022676"/>
    </source>
</evidence>
<evidence type="ECO:0000259" key="10">
    <source>
        <dbReference type="Pfam" id="PF13231"/>
    </source>
</evidence>
<evidence type="ECO:0000256" key="5">
    <source>
        <dbReference type="ARBA" id="ARBA00022692"/>
    </source>
</evidence>
<feature type="transmembrane region" description="Helical" evidence="9">
    <location>
        <begin position="94"/>
        <end position="113"/>
    </location>
</feature>
<organism evidence="11 12">
    <name type="scientific">Romeriopsis navalis LEGE 11480</name>
    <dbReference type="NCBI Taxonomy" id="2777977"/>
    <lineage>
        <taxon>Bacteria</taxon>
        <taxon>Bacillati</taxon>
        <taxon>Cyanobacteriota</taxon>
        <taxon>Cyanophyceae</taxon>
        <taxon>Leptolyngbyales</taxon>
        <taxon>Leptolyngbyaceae</taxon>
        <taxon>Romeriopsis</taxon>
        <taxon>Romeriopsis navalis</taxon>
    </lineage>
</organism>
<evidence type="ECO:0000256" key="2">
    <source>
        <dbReference type="ARBA" id="ARBA00022475"/>
    </source>
</evidence>
<keyword evidence="7 9" id="KW-0472">Membrane</keyword>
<feature type="transmembrane region" description="Helical" evidence="9">
    <location>
        <begin position="360"/>
        <end position="383"/>
    </location>
</feature>
<feature type="transmembrane region" description="Helical" evidence="9">
    <location>
        <begin position="257"/>
        <end position="274"/>
    </location>
</feature>